<sequence>MAKESSFVCGWNPWRRQLLLPTVFVLVLSIVPTQSSYRNCPPIVPGEGSPLFPQRTKGGNVTMYRVFHTLGNPPTVNITWVREPSSLSLSNGRYQINNSLSKGTVRASITVRDLMLFPDVGRYTVTVCSNCTCNKTTFVLQLFKCDPTALPEPVEQYENINITDSFSTVLYLYSIFNGSTNTFFYNTDWTHNGKDLCFEGTTKQSSALFTCNRTILGDCLFSANLYINGYTIKNSGNYTVQAIGGGSASRNSTIHVDYVQVVVVEDDRIEHNESTRGISLGCEAHAQDRSQATCTVSISSSLHSGKRDYQLCAGYFDPTTSQLHCSDRITVIPGNSQRVVLGVLAEVTLIVLLVAVLMVLYVRVAAVGQRKDRTKAPSEDFGLFKQGGAFHGQFARTILYLRSHGGENPWVLPKVSRM</sequence>
<gene>
    <name evidence="3" type="ORF">GBAR_LOCUS20770</name>
</gene>
<dbReference type="Proteomes" id="UP001174909">
    <property type="component" value="Unassembled WGS sequence"/>
</dbReference>
<protein>
    <submittedName>
        <fullName evidence="3">Uncharacterized protein</fullName>
    </submittedName>
</protein>
<name>A0AA35SYK5_GEOBA</name>
<organism evidence="3 4">
    <name type="scientific">Geodia barretti</name>
    <name type="common">Barrett's horny sponge</name>
    <dbReference type="NCBI Taxonomy" id="519541"/>
    <lineage>
        <taxon>Eukaryota</taxon>
        <taxon>Metazoa</taxon>
        <taxon>Porifera</taxon>
        <taxon>Demospongiae</taxon>
        <taxon>Heteroscleromorpha</taxon>
        <taxon>Tetractinellida</taxon>
        <taxon>Astrophorina</taxon>
        <taxon>Geodiidae</taxon>
        <taxon>Geodia</taxon>
    </lineage>
</organism>
<accession>A0AA35SYK5</accession>
<comment type="caution">
    <text evidence="3">The sequence shown here is derived from an EMBL/GenBank/DDBJ whole genome shotgun (WGS) entry which is preliminary data.</text>
</comment>
<keyword evidence="2" id="KW-0732">Signal</keyword>
<evidence type="ECO:0000256" key="1">
    <source>
        <dbReference type="SAM" id="Phobius"/>
    </source>
</evidence>
<evidence type="ECO:0000256" key="2">
    <source>
        <dbReference type="SAM" id="SignalP"/>
    </source>
</evidence>
<dbReference type="EMBL" id="CASHTH010002911">
    <property type="protein sequence ID" value="CAI8037131.1"/>
    <property type="molecule type" value="Genomic_DNA"/>
</dbReference>
<keyword evidence="1" id="KW-0812">Transmembrane</keyword>
<proteinExistence type="predicted"/>
<keyword evidence="4" id="KW-1185">Reference proteome</keyword>
<evidence type="ECO:0000313" key="3">
    <source>
        <dbReference type="EMBL" id="CAI8037131.1"/>
    </source>
</evidence>
<reference evidence="3" key="1">
    <citation type="submission" date="2023-03" db="EMBL/GenBank/DDBJ databases">
        <authorList>
            <person name="Steffen K."/>
            <person name="Cardenas P."/>
        </authorList>
    </citation>
    <scope>NUCLEOTIDE SEQUENCE</scope>
</reference>
<feature type="transmembrane region" description="Helical" evidence="1">
    <location>
        <begin position="339"/>
        <end position="362"/>
    </location>
</feature>
<dbReference type="AlphaFoldDB" id="A0AA35SYK5"/>
<feature type="signal peptide" evidence="2">
    <location>
        <begin position="1"/>
        <end position="35"/>
    </location>
</feature>
<keyword evidence="1" id="KW-1133">Transmembrane helix</keyword>
<feature type="chain" id="PRO_5041225333" evidence="2">
    <location>
        <begin position="36"/>
        <end position="418"/>
    </location>
</feature>
<evidence type="ECO:0000313" key="4">
    <source>
        <dbReference type="Proteomes" id="UP001174909"/>
    </source>
</evidence>
<keyword evidence="1" id="KW-0472">Membrane</keyword>